<name>A0A4R6C0H7_9STAP</name>
<dbReference type="PANTHER" id="PTHR30146">
    <property type="entry name" value="LACI-RELATED TRANSCRIPTIONAL REPRESSOR"/>
    <property type="match status" value="1"/>
</dbReference>
<evidence type="ECO:0000256" key="4">
    <source>
        <dbReference type="ARBA" id="ARBA00023163"/>
    </source>
</evidence>
<dbReference type="OrthoDB" id="9796186at2"/>
<comment type="caution">
    <text evidence="6">The sequence shown here is derived from an EMBL/GenBank/DDBJ whole genome shotgun (WGS) entry which is preliminary data.</text>
</comment>
<dbReference type="Pfam" id="PF00356">
    <property type="entry name" value="LacI"/>
    <property type="match status" value="1"/>
</dbReference>
<evidence type="ECO:0000256" key="3">
    <source>
        <dbReference type="ARBA" id="ARBA00023125"/>
    </source>
</evidence>
<dbReference type="Gene3D" id="3.40.50.2300">
    <property type="match status" value="2"/>
</dbReference>
<dbReference type="CDD" id="cd06291">
    <property type="entry name" value="PBP1_Qymf-like"/>
    <property type="match status" value="1"/>
</dbReference>
<evidence type="ECO:0000313" key="7">
    <source>
        <dbReference type="Proteomes" id="UP000294843"/>
    </source>
</evidence>
<feature type="domain" description="HTH lacI-type" evidence="5">
    <location>
        <begin position="2"/>
        <end position="56"/>
    </location>
</feature>
<dbReference type="InterPro" id="IPR010982">
    <property type="entry name" value="Lambda_DNA-bd_dom_sf"/>
</dbReference>
<evidence type="ECO:0000259" key="5">
    <source>
        <dbReference type="PROSITE" id="PS50932"/>
    </source>
</evidence>
<keyword evidence="3" id="KW-0238">DNA-binding</keyword>
<sequence>MATIKDVAEYSGVSVATVSRAVNNSGYVHEDTRKKIDAAIKALNYRPNETARSLYNKKSKIIGLLLPDISNPFFTLVARGVEDAALQRGYHIIIGNSDQNVEKESRYIETFKVNNCAGFISSTLQMIDASQYISNLGMAHVTLDRTDDTSFAVEADHYKGGRLQATHLVEQGCRRLLVVYGNQKFSSFKKRFEGARDALGEFDVEFDAVELASDEIDESLMTQLADYDGLICYNDLVAIQLLGLLQRYGQRVPDDIQVVGYDDILISSHTYPSLTTIHQPAYRLGRIACDQLIALLNDEKIDRYMSIDVHLIARESTRSEKHE</sequence>
<dbReference type="AlphaFoldDB" id="A0A4R6C0H7"/>
<dbReference type="Pfam" id="PF13377">
    <property type="entry name" value="Peripla_BP_3"/>
    <property type="match status" value="1"/>
</dbReference>
<dbReference type="EMBL" id="SCWF01000004">
    <property type="protein sequence ID" value="TDM14332.1"/>
    <property type="molecule type" value="Genomic_DNA"/>
</dbReference>
<accession>A0A4R6C0H7</accession>
<reference evidence="6 7" key="1">
    <citation type="submission" date="2019-01" db="EMBL/GenBank/DDBJ databases">
        <title>Draft genome sequences of the type strains of six Macrococcus species.</title>
        <authorList>
            <person name="Mazhar S."/>
            <person name="Altermann E."/>
            <person name="Hill C."/>
            <person name="Mcauliffe O."/>
        </authorList>
    </citation>
    <scope>NUCLEOTIDE SEQUENCE [LARGE SCALE GENOMIC DNA]</scope>
    <source>
        <strain evidence="6 7">ATCC 51825</strain>
    </source>
</reference>
<dbReference type="Gene3D" id="1.10.260.40">
    <property type="entry name" value="lambda repressor-like DNA-binding domains"/>
    <property type="match status" value="1"/>
</dbReference>
<dbReference type="PANTHER" id="PTHR30146:SF95">
    <property type="entry name" value="RIBOSE OPERON REPRESSOR"/>
    <property type="match status" value="1"/>
</dbReference>
<keyword evidence="2" id="KW-0805">Transcription regulation</keyword>
<dbReference type="PROSITE" id="PS50932">
    <property type="entry name" value="HTH_LACI_2"/>
    <property type="match status" value="1"/>
</dbReference>
<dbReference type="InterPro" id="IPR000843">
    <property type="entry name" value="HTH_LacI"/>
</dbReference>
<protein>
    <submittedName>
        <fullName evidence="6">LacI family transcriptional regulator</fullName>
    </submittedName>
</protein>
<evidence type="ECO:0000256" key="1">
    <source>
        <dbReference type="ARBA" id="ARBA00022491"/>
    </source>
</evidence>
<dbReference type="RefSeq" id="WP_133451519.1">
    <property type="nucleotide sequence ID" value="NZ_SCWF01000004.1"/>
</dbReference>
<dbReference type="GO" id="GO:0000976">
    <property type="term" value="F:transcription cis-regulatory region binding"/>
    <property type="evidence" value="ECO:0007669"/>
    <property type="project" value="TreeGrafter"/>
</dbReference>
<proteinExistence type="predicted"/>
<dbReference type="SMART" id="SM00354">
    <property type="entry name" value="HTH_LACI"/>
    <property type="match status" value="1"/>
</dbReference>
<gene>
    <name evidence="6" type="ORF">ERX55_05165</name>
</gene>
<keyword evidence="1" id="KW-0678">Repressor</keyword>
<keyword evidence="4" id="KW-0804">Transcription</keyword>
<dbReference type="PRINTS" id="PR00036">
    <property type="entry name" value="HTHLACI"/>
</dbReference>
<keyword evidence="7" id="KW-1185">Reference proteome</keyword>
<dbReference type="CDD" id="cd01392">
    <property type="entry name" value="HTH_LacI"/>
    <property type="match status" value="1"/>
</dbReference>
<dbReference type="InterPro" id="IPR046335">
    <property type="entry name" value="LacI/GalR-like_sensor"/>
</dbReference>
<dbReference type="PROSITE" id="PS00356">
    <property type="entry name" value="HTH_LACI_1"/>
    <property type="match status" value="1"/>
</dbReference>
<evidence type="ECO:0000313" key="6">
    <source>
        <dbReference type="EMBL" id="TDM14332.1"/>
    </source>
</evidence>
<evidence type="ECO:0000256" key="2">
    <source>
        <dbReference type="ARBA" id="ARBA00023015"/>
    </source>
</evidence>
<dbReference type="SUPFAM" id="SSF47413">
    <property type="entry name" value="lambda repressor-like DNA-binding domains"/>
    <property type="match status" value="1"/>
</dbReference>
<dbReference type="InterPro" id="IPR028082">
    <property type="entry name" value="Peripla_BP_I"/>
</dbReference>
<dbReference type="GO" id="GO:0003700">
    <property type="term" value="F:DNA-binding transcription factor activity"/>
    <property type="evidence" value="ECO:0007669"/>
    <property type="project" value="TreeGrafter"/>
</dbReference>
<organism evidence="6 7">
    <name type="scientific">Macrococcus bovicus</name>
    <dbReference type="NCBI Taxonomy" id="69968"/>
    <lineage>
        <taxon>Bacteria</taxon>
        <taxon>Bacillati</taxon>
        <taxon>Bacillota</taxon>
        <taxon>Bacilli</taxon>
        <taxon>Bacillales</taxon>
        <taxon>Staphylococcaceae</taxon>
        <taxon>Macrococcus</taxon>
    </lineage>
</organism>
<dbReference type="SUPFAM" id="SSF53822">
    <property type="entry name" value="Periplasmic binding protein-like I"/>
    <property type="match status" value="1"/>
</dbReference>
<dbReference type="Proteomes" id="UP000294843">
    <property type="component" value="Unassembled WGS sequence"/>
</dbReference>